<dbReference type="GO" id="GO:0032259">
    <property type="term" value="P:methylation"/>
    <property type="evidence" value="ECO:0007669"/>
    <property type="project" value="UniProtKB-KW"/>
</dbReference>
<dbReference type="Proteomes" id="UP000294901">
    <property type="component" value="Unassembled WGS sequence"/>
</dbReference>
<keyword evidence="1 5" id="KW-0489">Methyltransferase</keyword>
<dbReference type="SUPFAM" id="SSF53335">
    <property type="entry name" value="S-adenosyl-L-methionine-dependent methyltransferases"/>
    <property type="match status" value="1"/>
</dbReference>
<evidence type="ECO:0000256" key="2">
    <source>
        <dbReference type="ARBA" id="ARBA00022679"/>
    </source>
</evidence>
<evidence type="ECO:0000256" key="3">
    <source>
        <dbReference type="ARBA" id="ARBA00022691"/>
    </source>
</evidence>
<protein>
    <submittedName>
        <fullName evidence="5">O-methyltransferase</fullName>
    </submittedName>
</protein>
<organism evidence="5 6">
    <name type="scientific">Paractinoplanes brasiliensis</name>
    <dbReference type="NCBI Taxonomy" id="52695"/>
    <lineage>
        <taxon>Bacteria</taxon>
        <taxon>Bacillati</taxon>
        <taxon>Actinomycetota</taxon>
        <taxon>Actinomycetes</taxon>
        <taxon>Micromonosporales</taxon>
        <taxon>Micromonosporaceae</taxon>
        <taxon>Paractinoplanes</taxon>
    </lineage>
</organism>
<dbReference type="EMBL" id="SNWR01000001">
    <property type="protein sequence ID" value="TDO36602.1"/>
    <property type="molecule type" value="Genomic_DNA"/>
</dbReference>
<name>A0A4R6JLM7_9ACTN</name>
<feature type="domain" description="O-methyltransferase C-terminal" evidence="4">
    <location>
        <begin position="6"/>
        <end position="115"/>
    </location>
</feature>
<dbReference type="InterPro" id="IPR016461">
    <property type="entry name" value="COMT-like"/>
</dbReference>
<dbReference type="Gene3D" id="1.10.287.1350">
    <property type="match status" value="1"/>
</dbReference>
<dbReference type="PANTHER" id="PTHR43712:SF2">
    <property type="entry name" value="O-METHYLTRANSFERASE CICE"/>
    <property type="match status" value="1"/>
</dbReference>
<keyword evidence="6" id="KW-1185">Reference proteome</keyword>
<dbReference type="GO" id="GO:0008171">
    <property type="term" value="F:O-methyltransferase activity"/>
    <property type="evidence" value="ECO:0007669"/>
    <property type="project" value="InterPro"/>
</dbReference>
<evidence type="ECO:0000259" key="4">
    <source>
        <dbReference type="Pfam" id="PF00891"/>
    </source>
</evidence>
<dbReference type="PROSITE" id="PS51683">
    <property type="entry name" value="SAM_OMT_II"/>
    <property type="match status" value="1"/>
</dbReference>
<evidence type="ECO:0000313" key="6">
    <source>
        <dbReference type="Proteomes" id="UP000294901"/>
    </source>
</evidence>
<dbReference type="AlphaFoldDB" id="A0A4R6JLM7"/>
<proteinExistence type="predicted"/>
<accession>A0A4R6JLM7</accession>
<reference evidence="5 6" key="1">
    <citation type="submission" date="2019-03" db="EMBL/GenBank/DDBJ databases">
        <title>Sequencing the genomes of 1000 actinobacteria strains.</title>
        <authorList>
            <person name="Klenk H.-P."/>
        </authorList>
    </citation>
    <scope>NUCLEOTIDE SEQUENCE [LARGE SCALE GENOMIC DNA]</scope>
    <source>
        <strain evidence="5 6">DSM 43805</strain>
    </source>
</reference>
<evidence type="ECO:0000256" key="1">
    <source>
        <dbReference type="ARBA" id="ARBA00022603"/>
    </source>
</evidence>
<comment type="caution">
    <text evidence="5">The sequence shown here is derived from an EMBL/GenBank/DDBJ whole genome shotgun (WGS) entry which is preliminary data.</text>
</comment>
<keyword evidence="2 5" id="KW-0808">Transferase</keyword>
<dbReference type="Pfam" id="PF00891">
    <property type="entry name" value="Methyltransf_2"/>
    <property type="match status" value="1"/>
</dbReference>
<dbReference type="PANTHER" id="PTHR43712">
    <property type="entry name" value="PUTATIVE (AFU_ORTHOLOGUE AFUA_4G14580)-RELATED"/>
    <property type="match status" value="1"/>
</dbReference>
<dbReference type="Gene3D" id="3.40.50.150">
    <property type="entry name" value="Vaccinia Virus protein VP39"/>
    <property type="match status" value="1"/>
</dbReference>
<gene>
    <name evidence="5" type="ORF">C8E87_0180</name>
</gene>
<keyword evidence="3" id="KW-0949">S-adenosyl-L-methionine</keyword>
<dbReference type="InterPro" id="IPR001077">
    <property type="entry name" value="COMT_C"/>
</dbReference>
<dbReference type="InterPro" id="IPR029063">
    <property type="entry name" value="SAM-dependent_MTases_sf"/>
</dbReference>
<evidence type="ECO:0000313" key="5">
    <source>
        <dbReference type="EMBL" id="TDO36602.1"/>
    </source>
</evidence>
<sequence>MNNAEIARQNASKQGLSDRCTAVAGDFFTAVPAGDLYLLKTVLHDWDDDRCRTILRNCRAATMTGGRAVVVEMLLGELGERDFTAISDLFMLAVTSGMERDLDEFDALFTATGWQRGATYPVRAGYHAMELRAV</sequence>